<name>A0A541BAW6_9NOCA</name>
<feature type="transmembrane region" description="Helical" evidence="6">
    <location>
        <begin position="88"/>
        <end position="113"/>
    </location>
</feature>
<comment type="caution">
    <text evidence="7">The sequence shown here is derived from an EMBL/GenBank/DDBJ whole genome shotgun (WGS) entry which is preliminary data.</text>
</comment>
<keyword evidence="4 6" id="KW-1133">Transmembrane helix</keyword>
<keyword evidence="2" id="KW-0813">Transport</keyword>
<evidence type="ECO:0000256" key="1">
    <source>
        <dbReference type="ARBA" id="ARBA00004141"/>
    </source>
</evidence>
<feature type="transmembrane region" description="Helical" evidence="6">
    <location>
        <begin position="362"/>
        <end position="388"/>
    </location>
</feature>
<dbReference type="InterPro" id="IPR001046">
    <property type="entry name" value="NRAMP_fam"/>
</dbReference>
<feature type="transmembrane region" description="Helical" evidence="6">
    <location>
        <begin position="164"/>
        <end position="184"/>
    </location>
</feature>
<dbReference type="AlphaFoldDB" id="A0A541BAW6"/>
<feature type="transmembrane region" description="Helical" evidence="6">
    <location>
        <begin position="329"/>
        <end position="350"/>
    </location>
</feature>
<feature type="transmembrane region" description="Helical" evidence="6">
    <location>
        <begin position="125"/>
        <end position="144"/>
    </location>
</feature>
<evidence type="ECO:0000256" key="2">
    <source>
        <dbReference type="ARBA" id="ARBA00022448"/>
    </source>
</evidence>
<evidence type="ECO:0000256" key="6">
    <source>
        <dbReference type="SAM" id="Phobius"/>
    </source>
</evidence>
<comment type="subcellular location">
    <subcellularLocation>
        <location evidence="1">Membrane</location>
        <topology evidence="1">Multi-pass membrane protein</topology>
    </subcellularLocation>
</comment>
<evidence type="ECO:0000256" key="3">
    <source>
        <dbReference type="ARBA" id="ARBA00022692"/>
    </source>
</evidence>
<dbReference type="PANTHER" id="PTHR11706:SF33">
    <property type="entry name" value="NATURAL RESISTANCE-ASSOCIATED MACROPHAGE PROTEIN 2"/>
    <property type="match status" value="1"/>
</dbReference>
<evidence type="ECO:0000313" key="8">
    <source>
        <dbReference type="Proteomes" id="UP000316256"/>
    </source>
</evidence>
<evidence type="ECO:0000256" key="5">
    <source>
        <dbReference type="ARBA" id="ARBA00023136"/>
    </source>
</evidence>
<feature type="transmembrane region" description="Helical" evidence="6">
    <location>
        <begin position="258"/>
        <end position="281"/>
    </location>
</feature>
<dbReference type="Pfam" id="PF01566">
    <property type="entry name" value="Nramp"/>
    <property type="match status" value="1"/>
</dbReference>
<gene>
    <name evidence="7" type="ORF">FK531_09460</name>
</gene>
<keyword evidence="8" id="KW-1185">Reference proteome</keyword>
<feature type="transmembrane region" description="Helical" evidence="6">
    <location>
        <begin position="205"/>
        <end position="229"/>
    </location>
</feature>
<feature type="transmembrane region" description="Helical" evidence="6">
    <location>
        <begin position="302"/>
        <end position="323"/>
    </location>
</feature>
<feature type="transmembrane region" description="Helical" evidence="6">
    <location>
        <begin position="60"/>
        <end position="82"/>
    </location>
</feature>
<organism evidence="7 8">
    <name type="scientific">Rhodococcus spelaei</name>
    <dbReference type="NCBI Taxonomy" id="2546320"/>
    <lineage>
        <taxon>Bacteria</taxon>
        <taxon>Bacillati</taxon>
        <taxon>Actinomycetota</taxon>
        <taxon>Actinomycetes</taxon>
        <taxon>Mycobacteriales</taxon>
        <taxon>Nocardiaceae</taxon>
        <taxon>Rhodococcus</taxon>
    </lineage>
</organism>
<reference evidence="7 8" key="1">
    <citation type="submission" date="2019-06" db="EMBL/GenBank/DDBJ databases">
        <title>Rhodococcus spaelei sp. nov., isolated from a cave.</title>
        <authorList>
            <person name="Lee S.D."/>
        </authorList>
    </citation>
    <scope>NUCLEOTIDE SEQUENCE [LARGE SCALE GENOMIC DNA]</scope>
    <source>
        <strain evidence="7 8">C9-5</strain>
    </source>
</reference>
<accession>A0A541BAW6</accession>
<keyword evidence="3 6" id="KW-0812">Transmembrane</keyword>
<dbReference type="GO" id="GO:0005384">
    <property type="term" value="F:manganese ion transmembrane transporter activity"/>
    <property type="evidence" value="ECO:0007669"/>
    <property type="project" value="TreeGrafter"/>
</dbReference>
<sequence length="392" mass="41497">MLADTDAGSLITAAQSGATWGYSLLLVQIVLIPIVYVVQELTVRLGLVTGRGHGELIRERFGVGWAWLSVSTLVIACAGAIVTEMSGIAGVGLMWGVPKWVSTSAVVVFLVTMVSTGSYRRVERIAIGVGLFEAVFLVTMLLAGPDPNQVARGMVDMPLSNPNYMFLVAANIGAVVMPWMIFYHQSAVVDKGLTVKHLRIARWDTAIGAVVTQLVMVGMLVTVAATLWANSEGDASLDTVRDISSAITPHLGDLAGRVLFSLGMVGAALIAAIVASLTAAWGIGEVTGYKRSLEHSPREAPWFYMVFAVVIAVGAITVLSGVNLIQLNLYVQVMNALLLPTVLTFLYLLARRALPDRFRLAGTYRWVVLAIIAGTAGLGVYAAVIGIVGGGS</sequence>
<evidence type="ECO:0000256" key="4">
    <source>
        <dbReference type="ARBA" id="ARBA00022989"/>
    </source>
</evidence>
<dbReference type="GO" id="GO:0005886">
    <property type="term" value="C:plasma membrane"/>
    <property type="evidence" value="ECO:0007669"/>
    <property type="project" value="TreeGrafter"/>
</dbReference>
<dbReference type="GO" id="GO:0034755">
    <property type="term" value="P:iron ion transmembrane transport"/>
    <property type="evidence" value="ECO:0007669"/>
    <property type="project" value="TreeGrafter"/>
</dbReference>
<evidence type="ECO:0000313" key="7">
    <source>
        <dbReference type="EMBL" id="TQF69449.1"/>
    </source>
</evidence>
<dbReference type="PANTHER" id="PTHR11706">
    <property type="entry name" value="SOLUTE CARRIER PROTEIN FAMILY 11 MEMBER"/>
    <property type="match status" value="1"/>
</dbReference>
<feature type="transmembrane region" description="Helical" evidence="6">
    <location>
        <begin position="20"/>
        <end position="39"/>
    </location>
</feature>
<dbReference type="Proteomes" id="UP000316256">
    <property type="component" value="Unassembled WGS sequence"/>
</dbReference>
<dbReference type="GO" id="GO:0015086">
    <property type="term" value="F:cadmium ion transmembrane transporter activity"/>
    <property type="evidence" value="ECO:0007669"/>
    <property type="project" value="TreeGrafter"/>
</dbReference>
<proteinExistence type="predicted"/>
<dbReference type="OrthoDB" id="9787548at2"/>
<dbReference type="EMBL" id="VIGH01000004">
    <property type="protein sequence ID" value="TQF69449.1"/>
    <property type="molecule type" value="Genomic_DNA"/>
</dbReference>
<keyword evidence="5 6" id="KW-0472">Membrane</keyword>
<protein>
    <submittedName>
        <fullName evidence="7">Divalent metal cation transporter</fullName>
    </submittedName>
</protein>